<keyword evidence="3" id="KW-0677">Repeat</keyword>
<sequence>MNPHDMIDLTLEYPTPSSQAPASSSARSEASEWDAEGSYASSSLKWYKKVNKYNGRSGHPYVCQAIAVDPSEPALRYEDVQFWPYVGPLNPWKPPKGIDGDWEEYDGTVALCTQRKIVVGRCTDSNPWRVLWEMDIDDYLYTLAWTYQSFTCHPLLVAAGSKGLIYVIDALSKRCLRVLRGHGGAVLRLASHPSHPHIIASTSYDTSTRIWNILGSDVPPLLPGERYNENFPMGDADEGNCLVAILVGEGRGGHRGYVADAAFHPTKNAMATAGLDRQVKIWPLPELPKASIKPIPTPRGYRAKLIHLPLFSTSRLHADFVDNIEWLNEYTLMSRARQEVKIWEWTGFSRFFRPGDPHPKIMEPCSDDHTDSGSFTTISVYPFGSDCWAMNASFHRQFSPSLQESEYLEKREYLVTDPLVALVAHRTGSLLPEILLFNPLLAEDGDPPSPTKEKRAGSRRDSTSSSDGESEDDSSANISLDSESRAATQSEEGDETSSMDEWRPGSRPGASRPTSYKTVDGERKENGSSTSSTSAEGKGPNGPRRNQSLEPWRLVATDYQALVRLQSRKGVRLFADGTNLCNVAISPRGAEWILGVGQPCTVFVWKIDM</sequence>
<evidence type="ECO:0000256" key="6">
    <source>
        <dbReference type="PROSITE-ProRule" id="PRU00221"/>
    </source>
</evidence>
<evidence type="ECO:0000256" key="7">
    <source>
        <dbReference type="SAM" id="MobiDB-lite"/>
    </source>
</evidence>
<keyword evidence="4" id="KW-0805">Transcription regulation</keyword>
<keyword evidence="2 6" id="KW-0853">WD repeat</keyword>
<dbReference type="EMBL" id="CP144540">
    <property type="protein sequence ID" value="WWC65958.1"/>
    <property type="molecule type" value="Genomic_DNA"/>
</dbReference>
<comment type="similarity">
    <text evidence="1">Belongs to the WD repeat ESC family.</text>
</comment>
<keyword evidence="9" id="KW-1185">Reference proteome</keyword>
<dbReference type="SMART" id="SM00320">
    <property type="entry name" value="WD40"/>
    <property type="match status" value="3"/>
</dbReference>
<dbReference type="SUPFAM" id="SSF50978">
    <property type="entry name" value="WD40 repeat-like"/>
    <property type="match status" value="1"/>
</dbReference>
<reference evidence="8" key="1">
    <citation type="submission" date="2013-07" db="EMBL/GenBank/DDBJ databases">
        <authorList>
            <consortium name="The Broad Institute Genome Sequencing Platform"/>
            <person name="Cuomo C."/>
            <person name="Litvintseva A."/>
            <person name="Chen Y."/>
            <person name="Heitman J."/>
            <person name="Sun S."/>
            <person name="Springer D."/>
            <person name="Dromer F."/>
            <person name="Young S.K."/>
            <person name="Zeng Q."/>
            <person name="Gargeya S."/>
            <person name="Fitzgerald M."/>
            <person name="Abouelleil A."/>
            <person name="Alvarado L."/>
            <person name="Berlin A.M."/>
            <person name="Chapman S.B."/>
            <person name="Dewar J."/>
            <person name="Goldberg J."/>
            <person name="Griggs A."/>
            <person name="Gujja S."/>
            <person name="Hansen M."/>
            <person name="Howarth C."/>
            <person name="Imamovic A."/>
            <person name="Larimer J."/>
            <person name="McCowan C."/>
            <person name="Murphy C."/>
            <person name="Pearson M."/>
            <person name="Priest M."/>
            <person name="Roberts A."/>
            <person name="Saif S."/>
            <person name="Shea T."/>
            <person name="Sykes S."/>
            <person name="Wortman J."/>
            <person name="Nusbaum C."/>
            <person name="Birren B."/>
        </authorList>
    </citation>
    <scope>NUCLEOTIDE SEQUENCE</scope>
    <source>
        <strain evidence="8">CBS 10117</strain>
    </source>
</reference>
<protein>
    <recommendedName>
        <fullName evidence="10">Polycomb protein EED</fullName>
    </recommendedName>
</protein>
<dbReference type="PROSITE" id="PS50082">
    <property type="entry name" value="WD_REPEATS_2"/>
    <property type="match status" value="2"/>
</dbReference>
<feature type="region of interest" description="Disordered" evidence="7">
    <location>
        <begin position="1"/>
        <end position="32"/>
    </location>
</feature>
<dbReference type="KEGG" id="kdj:28970793"/>
<feature type="repeat" description="WD" evidence="6">
    <location>
        <begin position="179"/>
        <end position="213"/>
    </location>
</feature>
<proteinExistence type="inferred from homology"/>
<dbReference type="InterPro" id="IPR001680">
    <property type="entry name" value="WD40_rpt"/>
</dbReference>
<accession>A0AAJ8KYC6</accession>
<dbReference type="InterPro" id="IPR051243">
    <property type="entry name" value="PcG_WD-repeat"/>
</dbReference>
<dbReference type="RefSeq" id="XP_065825942.1">
    <property type="nucleotide sequence ID" value="XM_065969870.1"/>
</dbReference>
<dbReference type="Proteomes" id="UP000078595">
    <property type="component" value="Chromosome 11"/>
</dbReference>
<evidence type="ECO:0000256" key="5">
    <source>
        <dbReference type="ARBA" id="ARBA00023163"/>
    </source>
</evidence>
<feature type="compositionally biased region" description="Polar residues" evidence="7">
    <location>
        <begin position="476"/>
        <end position="490"/>
    </location>
</feature>
<feature type="region of interest" description="Disordered" evidence="7">
    <location>
        <begin position="440"/>
        <end position="550"/>
    </location>
</feature>
<dbReference type="Pfam" id="PF00400">
    <property type="entry name" value="WD40"/>
    <property type="match status" value="2"/>
</dbReference>
<name>A0AAJ8KYC6_9TREE</name>
<dbReference type="GeneID" id="28970793"/>
<organism evidence="8 9">
    <name type="scientific">Kwoniella dejecticola CBS 10117</name>
    <dbReference type="NCBI Taxonomy" id="1296121"/>
    <lineage>
        <taxon>Eukaryota</taxon>
        <taxon>Fungi</taxon>
        <taxon>Dikarya</taxon>
        <taxon>Basidiomycota</taxon>
        <taxon>Agaricomycotina</taxon>
        <taxon>Tremellomycetes</taxon>
        <taxon>Tremellales</taxon>
        <taxon>Cryptococcaceae</taxon>
        <taxon>Kwoniella</taxon>
    </lineage>
</organism>
<evidence type="ECO:0000313" key="8">
    <source>
        <dbReference type="EMBL" id="WWC65958.1"/>
    </source>
</evidence>
<evidence type="ECO:0000256" key="2">
    <source>
        <dbReference type="ARBA" id="ARBA00022574"/>
    </source>
</evidence>
<evidence type="ECO:0000256" key="3">
    <source>
        <dbReference type="ARBA" id="ARBA00022737"/>
    </source>
</evidence>
<feature type="repeat" description="WD" evidence="6">
    <location>
        <begin position="251"/>
        <end position="282"/>
    </location>
</feature>
<evidence type="ECO:0000256" key="4">
    <source>
        <dbReference type="ARBA" id="ARBA00023015"/>
    </source>
</evidence>
<dbReference type="PROSITE" id="PS00678">
    <property type="entry name" value="WD_REPEATS_1"/>
    <property type="match status" value="1"/>
</dbReference>
<reference evidence="8" key="2">
    <citation type="submission" date="2024-02" db="EMBL/GenBank/DDBJ databases">
        <title>Comparative genomics of Cryptococcus and Kwoniella reveals pathogenesis evolution and contrasting modes of karyotype evolution via chromosome fusion or intercentromeric recombination.</title>
        <authorList>
            <person name="Coelho M.A."/>
            <person name="David-Palma M."/>
            <person name="Shea T."/>
            <person name="Bowers K."/>
            <person name="McGinley-Smith S."/>
            <person name="Mohammad A.W."/>
            <person name="Gnirke A."/>
            <person name="Yurkov A.M."/>
            <person name="Nowrousian M."/>
            <person name="Sun S."/>
            <person name="Cuomo C.A."/>
            <person name="Heitman J."/>
        </authorList>
    </citation>
    <scope>NUCLEOTIDE SEQUENCE</scope>
    <source>
        <strain evidence="8">CBS 10117</strain>
    </source>
</reference>
<dbReference type="InterPro" id="IPR036322">
    <property type="entry name" value="WD40_repeat_dom_sf"/>
</dbReference>
<keyword evidence="5" id="KW-0804">Transcription</keyword>
<feature type="compositionally biased region" description="Low complexity" evidence="7">
    <location>
        <begin position="17"/>
        <end position="28"/>
    </location>
</feature>
<dbReference type="InterPro" id="IPR019775">
    <property type="entry name" value="WD40_repeat_CS"/>
</dbReference>
<gene>
    <name evidence="8" type="ORF">I303_108580</name>
</gene>
<dbReference type="InterPro" id="IPR015943">
    <property type="entry name" value="WD40/YVTN_repeat-like_dom_sf"/>
</dbReference>
<dbReference type="PANTHER" id="PTHR10253">
    <property type="entry name" value="POLYCOMB PROTEIN"/>
    <property type="match status" value="1"/>
</dbReference>
<feature type="compositionally biased region" description="Basic and acidic residues" evidence="7">
    <location>
        <begin position="451"/>
        <end position="462"/>
    </location>
</feature>
<evidence type="ECO:0000313" key="9">
    <source>
        <dbReference type="Proteomes" id="UP000078595"/>
    </source>
</evidence>
<dbReference type="Gene3D" id="2.130.10.10">
    <property type="entry name" value="YVTN repeat-like/Quinoprotein amine dehydrogenase"/>
    <property type="match status" value="1"/>
</dbReference>
<dbReference type="AlphaFoldDB" id="A0AAJ8KYC6"/>
<evidence type="ECO:0008006" key="10">
    <source>
        <dbReference type="Google" id="ProtNLM"/>
    </source>
</evidence>
<evidence type="ECO:0000256" key="1">
    <source>
        <dbReference type="ARBA" id="ARBA00008075"/>
    </source>
</evidence>
<dbReference type="PROSITE" id="PS50294">
    <property type="entry name" value="WD_REPEATS_REGION"/>
    <property type="match status" value="2"/>
</dbReference>